<comment type="cofactor">
    <cofactor evidence="8">
        <name>Zn(2+)</name>
        <dbReference type="ChEBI" id="CHEBI:29105"/>
    </cofactor>
    <text evidence="8">Binds 1 zinc ion per subunit.</text>
</comment>
<keyword evidence="5 8" id="KW-0689">Ribosomal protein</keyword>
<keyword evidence="4 8" id="KW-0694">RNA-binding</keyword>
<evidence type="ECO:0000256" key="5">
    <source>
        <dbReference type="ARBA" id="ARBA00022980"/>
    </source>
</evidence>
<reference evidence="10" key="1">
    <citation type="journal article" date="2017" name="Genome Announc.">
        <title>Draft Genome Sequence of Terrimicrobium sacchariphilum NM-5T, a Facultative Anaerobic Soil Bacterium of the Class Spartobacteria.</title>
        <authorList>
            <person name="Qiu Y.L."/>
            <person name="Tourlousse D.M."/>
            <person name="Matsuura N."/>
            <person name="Ohashi A."/>
            <person name="Sekiguchi Y."/>
        </authorList>
    </citation>
    <scope>NUCLEOTIDE SEQUENCE [LARGE SCALE GENOMIC DNA]</scope>
    <source>
        <strain evidence="10">NM-5</strain>
    </source>
</reference>
<evidence type="ECO:0000256" key="6">
    <source>
        <dbReference type="ARBA" id="ARBA00023274"/>
    </source>
</evidence>
<comment type="similarity">
    <text evidence="1 8">Belongs to the bacterial ribosomal protein bL31 family. Type A subfamily.</text>
</comment>
<feature type="binding site" evidence="8">
    <location>
        <position position="18"/>
    </location>
    <ligand>
        <name>Zn(2+)</name>
        <dbReference type="ChEBI" id="CHEBI:29105"/>
    </ligand>
</feature>
<comment type="caution">
    <text evidence="9">The sequence shown here is derived from an EMBL/GenBank/DDBJ whole genome shotgun (WGS) entry which is preliminary data.</text>
</comment>
<evidence type="ECO:0000256" key="7">
    <source>
        <dbReference type="ARBA" id="ARBA00035687"/>
    </source>
</evidence>
<comment type="function">
    <text evidence="8">Binds the 23S rRNA.</text>
</comment>
<keyword evidence="8" id="KW-0862">Zinc</keyword>
<gene>
    <name evidence="8" type="primary">rpmE</name>
    <name evidence="9" type="ORF">TSACC_22189</name>
</gene>
<dbReference type="GO" id="GO:0046872">
    <property type="term" value="F:metal ion binding"/>
    <property type="evidence" value="ECO:0007669"/>
    <property type="project" value="UniProtKB-KW"/>
</dbReference>
<evidence type="ECO:0000256" key="3">
    <source>
        <dbReference type="ARBA" id="ARBA00022730"/>
    </source>
</evidence>
<dbReference type="NCBIfam" id="NF001809">
    <property type="entry name" value="PRK00528.1"/>
    <property type="match status" value="1"/>
</dbReference>
<dbReference type="Gene3D" id="4.10.830.30">
    <property type="entry name" value="Ribosomal protein L31"/>
    <property type="match status" value="1"/>
</dbReference>
<dbReference type="NCBIfam" id="NF000612">
    <property type="entry name" value="PRK00019.1"/>
    <property type="match status" value="1"/>
</dbReference>
<evidence type="ECO:0000313" key="10">
    <source>
        <dbReference type="Proteomes" id="UP000076023"/>
    </source>
</evidence>
<dbReference type="InterPro" id="IPR042105">
    <property type="entry name" value="Ribosomal_bL31_sf"/>
</dbReference>
<feature type="binding site" evidence="8">
    <location>
        <position position="36"/>
    </location>
    <ligand>
        <name>Zn(2+)</name>
        <dbReference type="ChEBI" id="CHEBI:29105"/>
    </ligand>
</feature>
<dbReference type="InterPro" id="IPR034704">
    <property type="entry name" value="Ribosomal_bL28/bL31-like_sf"/>
</dbReference>
<dbReference type="GO" id="GO:0005840">
    <property type="term" value="C:ribosome"/>
    <property type="evidence" value="ECO:0007669"/>
    <property type="project" value="UniProtKB-KW"/>
</dbReference>
<dbReference type="OrthoDB" id="9803251at2"/>
<dbReference type="STRING" id="690879.TSACC_22189"/>
<dbReference type="EMBL" id="BDCO01000002">
    <property type="protein sequence ID" value="GAT33771.1"/>
    <property type="molecule type" value="Genomic_DNA"/>
</dbReference>
<keyword evidence="6 8" id="KW-0687">Ribonucleoprotein</keyword>
<dbReference type="GO" id="GO:1990904">
    <property type="term" value="C:ribonucleoprotein complex"/>
    <property type="evidence" value="ECO:0007669"/>
    <property type="project" value="UniProtKB-KW"/>
</dbReference>
<dbReference type="RefSeq" id="WP_075079467.1">
    <property type="nucleotide sequence ID" value="NZ_BDCO01000002.1"/>
</dbReference>
<organism evidence="9 10">
    <name type="scientific">Terrimicrobium sacchariphilum</name>
    <dbReference type="NCBI Taxonomy" id="690879"/>
    <lineage>
        <taxon>Bacteria</taxon>
        <taxon>Pseudomonadati</taxon>
        <taxon>Verrucomicrobiota</taxon>
        <taxon>Terrimicrobiia</taxon>
        <taxon>Terrimicrobiales</taxon>
        <taxon>Terrimicrobiaceae</taxon>
        <taxon>Terrimicrobium</taxon>
    </lineage>
</organism>
<dbReference type="Pfam" id="PF01197">
    <property type="entry name" value="Ribosomal_L31"/>
    <property type="match status" value="1"/>
</dbReference>
<dbReference type="GO" id="GO:0003735">
    <property type="term" value="F:structural constituent of ribosome"/>
    <property type="evidence" value="ECO:0007669"/>
    <property type="project" value="InterPro"/>
</dbReference>
<evidence type="ECO:0000256" key="2">
    <source>
        <dbReference type="ARBA" id="ARBA00011838"/>
    </source>
</evidence>
<evidence type="ECO:0000256" key="8">
    <source>
        <dbReference type="HAMAP-Rule" id="MF_00501"/>
    </source>
</evidence>
<dbReference type="Proteomes" id="UP000076023">
    <property type="component" value="Unassembled WGS sequence"/>
</dbReference>
<comment type="subunit">
    <text evidence="2 8">Part of the 50S ribosomal subunit.</text>
</comment>
<dbReference type="AlphaFoldDB" id="A0A146G8I2"/>
<dbReference type="GO" id="GO:0019843">
    <property type="term" value="F:rRNA binding"/>
    <property type="evidence" value="ECO:0007669"/>
    <property type="project" value="UniProtKB-KW"/>
</dbReference>
<keyword evidence="8" id="KW-0479">Metal-binding</keyword>
<sequence>MKADIHPNYVETVITCACGAAYRTRSTRDNIKIGICAACHPFFTGEQKFVDTAGRVDKFKRRYGTVRVARALKPGKKA</sequence>
<proteinExistence type="inferred from homology"/>
<dbReference type="SUPFAM" id="SSF143800">
    <property type="entry name" value="L28p-like"/>
    <property type="match status" value="1"/>
</dbReference>
<dbReference type="InParanoid" id="A0A146G8I2"/>
<evidence type="ECO:0000313" key="9">
    <source>
        <dbReference type="EMBL" id="GAT33771.1"/>
    </source>
</evidence>
<dbReference type="InterPro" id="IPR027491">
    <property type="entry name" value="Ribosomal_bL31_A"/>
</dbReference>
<dbReference type="HAMAP" id="MF_00501">
    <property type="entry name" value="Ribosomal_bL31_1"/>
    <property type="match status" value="1"/>
</dbReference>
<dbReference type="PANTHER" id="PTHR33280:SF1">
    <property type="entry name" value="LARGE RIBOSOMAL SUBUNIT PROTEIN BL31C"/>
    <property type="match status" value="1"/>
</dbReference>
<evidence type="ECO:0000256" key="1">
    <source>
        <dbReference type="ARBA" id="ARBA00009296"/>
    </source>
</evidence>
<keyword evidence="10" id="KW-1185">Reference proteome</keyword>
<dbReference type="InterPro" id="IPR002150">
    <property type="entry name" value="Ribosomal_bL31"/>
</dbReference>
<evidence type="ECO:0000256" key="4">
    <source>
        <dbReference type="ARBA" id="ARBA00022884"/>
    </source>
</evidence>
<dbReference type="GO" id="GO:0006412">
    <property type="term" value="P:translation"/>
    <property type="evidence" value="ECO:0007669"/>
    <property type="project" value="UniProtKB-UniRule"/>
</dbReference>
<dbReference type="FunCoup" id="A0A146G8I2">
    <property type="interactions" value="407"/>
</dbReference>
<keyword evidence="3 8" id="KW-0699">rRNA-binding</keyword>
<feature type="binding site" evidence="8">
    <location>
        <position position="39"/>
    </location>
    <ligand>
        <name>Zn(2+)</name>
        <dbReference type="ChEBI" id="CHEBI:29105"/>
    </ligand>
</feature>
<accession>A0A146G8I2</accession>
<dbReference type="PRINTS" id="PR01249">
    <property type="entry name" value="RIBOSOMALL31"/>
</dbReference>
<dbReference type="PANTHER" id="PTHR33280">
    <property type="entry name" value="50S RIBOSOMAL PROTEIN L31, CHLOROPLASTIC"/>
    <property type="match status" value="1"/>
</dbReference>
<protein>
    <recommendedName>
        <fullName evidence="7 8">Large ribosomal subunit protein bL31</fullName>
    </recommendedName>
</protein>
<dbReference type="NCBIfam" id="TIGR00105">
    <property type="entry name" value="L31"/>
    <property type="match status" value="1"/>
</dbReference>
<name>A0A146G8I2_TERSA</name>
<feature type="binding site" evidence="8">
    <location>
        <position position="16"/>
    </location>
    <ligand>
        <name>Zn(2+)</name>
        <dbReference type="ChEBI" id="CHEBI:29105"/>
    </ligand>
</feature>